<keyword evidence="5 8" id="KW-1133">Transmembrane helix</keyword>
<dbReference type="PANTHER" id="PTHR30561">
    <property type="entry name" value="SMR FAMILY PROTON-DEPENDENT DRUG EFFLUX TRANSPORTER SUGE"/>
    <property type="match status" value="1"/>
</dbReference>
<evidence type="ECO:0000256" key="6">
    <source>
        <dbReference type="ARBA" id="ARBA00023136"/>
    </source>
</evidence>
<keyword evidence="10" id="KW-1185">Reference proteome</keyword>
<evidence type="ECO:0000256" key="5">
    <source>
        <dbReference type="ARBA" id="ARBA00022989"/>
    </source>
</evidence>
<dbReference type="Pfam" id="PF00893">
    <property type="entry name" value="Multi_Drug_Res"/>
    <property type="match status" value="1"/>
</dbReference>
<dbReference type="STRING" id="1188229.GlitD10_1407"/>
<keyword evidence="2" id="KW-0813">Transport</keyword>
<dbReference type="InterPro" id="IPR000390">
    <property type="entry name" value="Small_drug/metabolite_transptr"/>
</dbReference>
<feature type="transmembrane region" description="Helical" evidence="8">
    <location>
        <begin position="56"/>
        <end position="78"/>
    </location>
</feature>
<evidence type="ECO:0000256" key="4">
    <source>
        <dbReference type="ARBA" id="ARBA00022692"/>
    </source>
</evidence>
<dbReference type="Proteomes" id="UP000180235">
    <property type="component" value="Chromosome"/>
</dbReference>
<dbReference type="OrthoDB" id="21828at2"/>
<comment type="similarity">
    <text evidence="7">Belongs to the drug/metabolite transporter (DMT) superfamily. Small multidrug resistance (SMR) (TC 2.A.7.1) family.</text>
</comment>
<evidence type="ECO:0000256" key="1">
    <source>
        <dbReference type="ARBA" id="ARBA00004651"/>
    </source>
</evidence>
<dbReference type="Gene3D" id="1.10.3730.20">
    <property type="match status" value="1"/>
</dbReference>
<dbReference type="KEGG" id="glt:GlitD10_1407"/>
<dbReference type="InterPro" id="IPR045324">
    <property type="entry name" value="Small_multidrug_res"/>
</dbReference>
<evidence type="ECO:0000256" key="8">
    <source>
        <dbReference type="SAM" id="Phobius"/>
    </source>
</evidence>
<evidence type="ECO:0000256" key="7">
    <source>
        <dbReference type="RuleBase" id="RU003942"/>
    </source>
</evidence>
<name>A0A1J0ACT9_9CYAN</name>
<keyword evidence="6 8" id="KW-0472">Membrane</keyword>
<evidence type="ECO:0000256" key="2">
    <source>
        <dbReference type="ARBA" id="ARBA00022448"/>
    </source>
</evidence>
<keyword evidence="4 7" id="KW-0812">Transmembrane</keyword>
<evidence type="ECO:0000256" key="3">
    <source>
        <dbReference type="ARBA" id="ARBA00022475"/>
    </source>
</evidence>
<reference evidence="9 10" key="1">
    <citation type="submission" date="2016-10" db="EMBL/GenBank/DDBJ databases">
        <title>Description of Gloeomargarita lithophora gen. nov., sp. nov., a thylakoid-bearing basal-branching cyanobacterium with intracellular carbonates, and proposal for Gloeomargaritales ord. nov.</title>
        <authorList>
            <person name="Moreira D."/>
            <person name="Tavera R."/>
            <person name="Benzerara K."/>
            <person name="Skouri-Panet F."/>
            <person name="Couradeau E."/>
            <person name="Gerard E."/>
            <person name="Loussert C."/>
            <person name="Novelo E."/>
            <person name="Zivanovic Y."/>
            <person name="Lopez-Garcia P."/>
        </authorList>
    </citation>
    <scope>NUCLEOTIDE SEQUENCE [LARGE SCALE GENOMIC DNA]</scope>
    <source>
        <strain evidence="9 10">D10</strain>
    </source>
</reference>
<dbReference type="RefSeq" id="WP_071454269.1">
    <property type="nucleotide sequence ID" value="NZ_CP017675.1"/>
</dbReference>
<feature type="transmembrane region" description="Helical" evidence="8">
    <location>
        <begin position="30"/>
        <end position="50"/>
    </location>
</feature>
<dbReference type="SUPFAM" id="SSF103481">
    <property type="entry name" value="Multidrug resistance efflux transporter EmrE"/>
    <property type="match status" value="1"/>
</dbReference>
<accession>A0A1J0ACT9</accession>
<dbReference type="GO" id="GO:0022857">
    <property type="term" value="F:transmembrane transporter activity"/>
    <property type="evidence" value="ECO:0007669"/>
    <property type="project" value="InterPro"/>
</dbReference>
<feature type="transmembrane region" description="Helical" evidence="8">
    <location>
        <begin position="6"/>
        <end position="23"/>
    </location>
</feature>
<evidence type="ECO:0000313" key="9">
    <source>
        <dbReference type="EMBL" id="APB33728.1"/>
    </source>
</evidence>
<sequence length="104" mass="11017">MGWVYLFWASGFEVIFAVSLKYTAGYSKPLPSTVATIFAMVSIISLAKALNSIPVGVAYAIWTGLGTLGINLMGMMLFREPLGGSKALYILMILGGVLGLHSGL</sequence>
<proteinExistence type="inferred from homology"/>
<dbReference type="PANTHER" id="PTHR30561:SF0">
    <property type="entry name" value="GUANIDINIUM EXPORTER"/>
    <property type="match status" value="1"/>
</dbReference>
<dbReference type="AlphaFoldDB" id="A0A1J0ACT9"/>
<protein>
    <submittedName>
        <fullName evidence="9">Small multidrug resistance protein</fullName>
    </submittedName>
</protein>
<keyword evidence="3" id="KW-1003">Cell membrane</keyword>
<feature type="transmembrane region" description="Helical" evidence="8">
    <location>
        <begin position="87"/>
        <end position="103"/>
    </location>
</feature>
<gene>
    <name evidence="9" type="primary">sugE</name>
    <name evidence="9" type="ORF">GlitD10_1407</name>
</gene>
<dbReference type="InterPro" id="IPR037185">
    <property type="entry name" value="EmrE-like"/>
</dbReference>
<evidence type="ECO:0000313" key="10">
    <source>
        <dbReference type="Proteomes" id="UP000180235"/>
    </source>
</evidence>
<dbReference type="EMBL" id="CP017675">
    <property type="protein sequence ID" value="APB33728.1"/>
    <property type="molecule type" value="Genomic_DNA"/>
</dbReference>
<comment type="subcellular location">
    <subcellularLocation>
        <location evidence="1 7">Cell membrane</location>
        <topology evidence="1 7">Multi-pass membrane protein</topology>
    </subcellularLocation>
</comment>
<dbReference type="FunFam" id="1.10.3730.20:FF:000001">
    <property type="entry name" value="Quaternary ammonium compound resistance transporter SugE"/>
    <property type="match status" value="1"/>
</dbReference>
<dbReference type="GO" id="GO:0005886">
    <property type="term" value="C:plasma membrane"/>
    <property type="evidence" value="ECO:0007669"/>
    <property type="project" value="UniProtKB-SubCell"/>
</dbReference>
<organism evidence="9 10">
    <name type="scientific">Gloeomargarita lithophora Alchichica-D10</name>
    <dbReference type="NCBI Taxonomy" id="1188229"/>
    <lineage>
        <taxon>Bacteria</taxon>
        <taxon>Bacillati</taxon>
        <taxon>Cyanobacteriota</taxon>
        <taxon>Cyanophyceae</taxon>
        <taxon>Gloeomargaritales</taxon>
        <taxon>Gloeomargaritaceae</taxon>
        <taxon>Gloeomargarita</taxon>
    </lineage>
</organism>